<evidence type="ECO:0000256" key="1">
    <source>
        <dbReference type="ARBA" id="ARBA00000085"/>
    </source>
</evidence>
<organism evidence="10 11">
    <name type="scientific">Litorilinea aerophila</name>
    <dbReference type="NCBI Taxonomy" id="1204385"/>
    <lineage>
        <taxon>Bacteria</taxon>
        <taxon>Bacillati</taxon>
        <taxon>Chloroflexota</taxon>
        <taxon>Caldilineae</taxon>
        <taxon>Caldilineales</taxon>
        <taxon>Caldilineaceae</taxon>
        <taxon>Litorilinea</taxon>
    </lineage>
</organism>
<dbReference type="RefSeq" id="WP_141609776.1">
    <property type="nucleotide sequence ID" value="NZ_VIGC02000009.1"/>
</dbReference>
<dbReference type="InterPro" id="IPR038424">
    <property type="entry name" value="H_kinase_PdtaS_GAF_sf"/>
</dbReference>
<comment type="catalytic activity">
    <reaction evidence="1">
        <text>ATP + protein L-histidine = ADP + protein N-phospho-L-histidine.</text>
        <dbReference type="EC" id="2.7.13.3"/>
    </reaction>
</comment>
<dbReference type="GO" id="GO:0005524">
    <property type="term" value="F:ATP binding"/>
    <property type="evidence" value="ECO:0007669"/>
    <property type="project" value="UniProtKB-KW"/>
</dbReference>
<evidence type="ECO:0000256" key="7">
    <source>
        <dbReference type="ARBA" id="ARBA00022840"/>
    </source>
</evidence>
<dbReference type="PANTHER" id="PTHR41523:SF8">
    <property type="entry name" value="ETHYLENE RESPONSE SENSOR PROTEIN"/>
    <property type="match status" value="1"/>
</dbReference>
<dbReference type="PANTHER" id="PTHR41523">
    <property type="entry name" value="TWO-COMPONENT SYSTEM SENSOR PROTEIN"/>
    <property type="match status" value="1"/>
</dbReference>
<dbReference type="InterPro" id="IPR003594">
    <property type="entry name" value="HATPase_dom"/>
</dbReference>
<dbReference type="InterPro" id="IPR022066">
    <property type="entry name" value="PdtaS_GAF"/>
</dbReference>
<feature type="compositionally biased region" description="Basic and acidic residues" evidence="8">
    <location>
        <begin position="492"/>
        <end position="507"/>
    </location>
</feature>
<keyword evidence="4" id="KW-0808">Transferase</keyword>
<gene>
    <name evidence="10" type="ORF">FKZ61_09090</name>
</gene>
<dbReference type="OrthoDB" id="9767435at2"/>
<dbReference type="GO" id="GO:0004673">
    <property type="term" value="F:protein histidine kinase activity"/>
    <property type="evidence" value="ECO:0007669"/>
    <property type="project" value="UniProtKB-EC"/>
</dbReference>
<dbReference type="InterPro" id="IPR011102">
    <property type="entry name" value="Sig_transdc_His_kinase_HWE"/>
</dbReference>
<dbReference type="SMART" id="SM00387">
    <property type="entry name" value="HATPase_c"/>
    <property type="match status" value="1"/>
</dbReference>
<accession>A0A540VJC7</accession>
<keyword evidence="7" id="KW-0067">ATP-binding</keyword>
<dbReference type="Proteomes" id="UP000317371">
    <property type="component" value="Unassembled WGS sequence"/>
</dbReference>
<proteinExistence type="predicted"/>
<dbReference type="Gene3D" id="3.30.450.20">
    <property type="entry name" value="PAS domain"/>
    <property type="match status" value="1"/>
</dbReference>
<evidence type="ECO:0000256" key="3">
    <source>
        <dbReference type="ARBA" id="ARBA00022553"/>
    </source>
</evidence>
<dbReference type="Pfam" id="PF12282">
    <property type="entry name" value="GAF_PdtaS"/>
    <property type="match status" value="1"/>
</dbReference>
<dbReference type="Gene3D" id="3.30.565.10">
    <property type="entry name" value="Histidine kinase-like ATPase, C-terminal domain"/>
    <property type="match status" value="1"/>
</dbReference>
<keyword evidence="11" id="KW-1185">Reference proteome</keyword>
<evidence type="ECO:0000256" key="2">
    <source>
        <dbReference type="ARBA" id="ARBA00012438"/>
    </source>
</evidence>
<dbReference type="InterPro" id="IPR005467">
    <property type="entry name" value="His_kinase_dom"/>
</dbReference>
<dbReference type="EMBL" id="VIGC01000009">
    <property type="protein sequence ID" value="TQE96223.1"/>
    <property type="molecule type" value="Genomic_DNA"/>
</dbReference>
<sequence>MDRRVEECPGLTAEDIAFLQQVEAGLPITADVSRADVLLCCLLGPQQALVVSHALPHSISSLYREAATGQILTPEEEPLLFRVLKTGRRGRRSRELFSSGAPVIQDVYPIRNREQRVIAALMVETNMIAHERHRRRHRSFRQAVNWLQAMCCRGELAACAEMSRFGLYDGIYLVDRNRTITYMSGIAANLFRSIGLVTSLQGQLVSELEAEDDQMVEEAFQAQRSQERRHETADGRVWVRKVIPLRMPPSWLQRTRVGQRLARLLGTGERQSVDAVLVLLHNATEAVQKQRELNVKSAIIQEVHHRVKNNLQTIAAILRIQARRCESDEARQHLLDAVNRILSMSVIHEFLSQDEHQPINIRDVCQRVAQQVTQVAGTPDQEVALVVRGPNIRLPASQATPAALVINELMLNAMEHGLGGHAKGRIEIELSDLGDAVRVEIQNSGSALPPDFDPHHSGSLGLQIVHTLVTDDLKGELQIESIPQNGDSTTSSDRDEVLGNGEPEGHFRGTRAVVTFPKRSLKVD</sequence>
<keyword evidence="5" id="KW-0547">Nucleotide-binding</keyword>
<dbReference type="Gene3D" id="3.30.450.280">
    <property type="entry name" value="GAF domain"/>
    <property type="match status" value="1"/>
</dbReference>
<evidence type="ECO:0000256" key="8">
    <source>
        <dbReference type="SAM" id="MobiDB-lite"/>
    </source>
</evidence>
<dbReference type="Pfam" id="PF07568">
    <property type="entry name" value="HisKA_2"/>
    <property type="match status" value="1"/>
</dbReference>
<evidence type="ECO:0000313" key="11">
    <source>
        <dbReference type="Proteomes" id="UP000317371"/>
    </source>
</evidence>
<name>A0A540VJC7_9CHLR</name>
<feature type="compositionally biased region" description="Polar residues" evidence="8">
    <location>
        <begin position="481"/>
        <end position="491"/>
    </location>
</feature>
<keyword evidence="3" id="KW-0597">Phosphoprotein</keyword>
<dbReference type="InterPro" id="IPR011495">
    <property type="entry name" value="Sig_transdc_His_kin_sub2_dim/P"/>
</dbReference>
<protein>
    <recommendedName>
        <fullName evidence="2">histidine kinase</fullName>
        <ecNumber evidence="2">2.7.13.3</ecNumber>
    </recommendedName>
</protein>
<reference evidence="10 11" key="1">
    <citation type="submission" date="2019-06" db="EMBL/GenBank/DDBJ databases">
        <title>Genome sequence of Litorilinea aerophila BAA-2444.</title>
        <authorList>
            <person name="Maclea K.S."/>
            <person name="Maurais E.G."/>
            <person name="Iannazzi L.C."/>
        </authorList>
    </citation>
    <scope>NUCLEOTIDE SEQUENCE [LARGE SCALE GENOMIC DNA]</scope>
    <source>
        <strain evidence="10 11">ATCC BAA-2444</strain>
    </source>
</reference>
<dbReference type="SUPFAM" id="SSF55874">
    <property type="entry name" value="ATPase domain of HSP90 chaperone/DNA topoisomerase II/histidine kinase"/>
    <property type="match status" value="1"/>
</dbReference>
<evidence type="ECO:0000256" key="6">
    <source>
        <dbReference type="ARBA" id="ARBA00022777"/>
    </source>
</evidence>
<dbReference type="Pfam" id="PF02518">
    <property type="entry name" value="HATPase_c"/>
    <property type="match status" value="1"/>
</dbReference>
<evidence type="ECO:0000313" key="10">
    <source>
        <dbReference type="EMBL" id="TQE96223.1"/>
    </source>
</evidence>
<keyword evidence="6" id="KW-0418">Kinase</keyword>
<evidence type="ECO:0000256" key="5">
    <source>
        <dbReference type="ARBA" id="ARBA00022741"/>
    </source>
</evidence>
<dbReference type="PROSITE" id="PS50109">
    <property type="entry name" value="HIS_KIN"/>
    <property type="match status" value="1"/>
</dbReference>
<evidence type="ECO:0000256" key="4">
    <source>
        <dbReference type="ARBA" id="ARBA00022679"/>
    </source>
</evidence>
<dbReference type="AlphaFoldDB" id="A0A540VJC7"/>
<dbReference type="EC" id="2.7.13.3" evidence="2"/>
<feature type="region of interest" description="Disordered" evidence="8">
    <location>
        <begin position="479"/>
        <end position="512"/>
    </location>
</feature>
<dbReference type="InParanoid" id="A0A540VJC7"/>
<dbReference type="SMART" id="SM00911">
    <property type="entry name" value="HWE_HK"/>
    <property type="match status" value="1"/>
</dbReference>
<evidence type="ECO:0000259" key="9">
    <source>
        <dbReference type="PROSITE" id="PS50109"/>
    </source>
</evidence>
<dbReference type="InterPro" id="IPR036890">
    <property type="entry name" value="HATPase_C_sf"/>
</dbReference>
<comment type="caution">
    <text evidence="10">The sequence shown here is derived from an EMBL/GenBank/DDBJ whole genome shotgun (WGS) entry which is preliminary data.</text>
</comment>
<feature type="domain" description="Histidine kinase" evidence="9">
    <location>
        <begin position="302"/>
        <end position="486"/>
    </location>
</feature>